<dbReference type="Gene3D" id="3.40.710.10">
    <property type="entry name" value="DD-peptidase/beta-lactamase superfamily"/>
    <property type="match status" value="2"/>
</dbReference>
<dbReference type="Proteomes" id="UP001596527">
    <property type="component" value="Unassembled WGS sequence"/>
</dbReference>
<organism evidence="3 4">
    <name type="scientific">Schaalia naturae</name>
    <dbReference type="NCBI Taxonomy" id="635203"/>
    <lineage>
        <taxon>Bacteria</taxon>
        <taxon>Bacillati</taxon>
        <taxon>Actinomycetota</taxon>
        <taxon>Actinomycetes</taxon>
        <taxon>Actinomycetales</taxon>
        <taxon>Actinomycetaceae</taxon>
        <taxon>Schaalia</taxon>
    </lineage>
</organism>
<keyword evidence="3" id="KW-0645">Protease</keyword>
<evidence type="ECO:0000256" key="1">
    <source>
        <dbReference type="ARBA" id="ARBA00006096"/>
    </source>
</evidence>
<comment type="caution">
    <text evidence="3">The sequence shown here is derived from an EMBL/GenBank/DDBJ whole genome shotgun (WGS) entry which is preliminary data.</text>
</comment>
<accession>A0ABW2SRZ4</accession>
<protein>
    <submittedName>
        <fullName evidence="3">D-alanyl-D-alanine carboxypeptidase/D-alanyl-D-alanine-endopeptidase</fullName>
        <ecNumber evidence="3">3.4.16.4</ecNumber>
    </submittedName>
</protein>
<dbReference type="EC" id="3.4.16.4" evidence="3"/>
<dbReference type="PANTHER" id="PTHR30023">
    <property type="entry name" value="D-ALANYL-D-ALANINE CARBOXYPEPTIDASE"/>
    <property type="match status" value="1"/>
</dbReference>
<dbReference type="NCBIfam" id="TIGR00666">
    <property type="entry name" value="PBP4"/>
    <property type="match status" value="1"/>
</dbReference>
<proteinExistence type="inferred from homology"/>
<dbReference type="GO" id="GO:0009002">
    <property type="term" value="F:serine-type D-Ala-D-Ala carboxypeptidase activity"/>
    <property type="evidence" value="ECO:0007669"/>
    <property type="project" value="UniProtKB-EC"/>
</dbReference>
<dbReference type="InterPro" id="IPR012338">
    <property type="entry name" value="Beta-lactam/transpept-like"/>
</dbReference>
<gene>
    <name evidence="3" type="primary">dacB</name>
    <name evidence="3" type="ORF">ACFQWG_12975</name>
</gene>
<comment type="similarity">
    <text evidence="1">Belongs to the peptidase S13 family.</text>
</comment>
<dbReference type="RefSeq" id="WP_380975959.1">
    <property type="nucleotide sequence ID" value="NZ_JBHTEF010000001.1"/>
</dbReference>
<dbReference type="EMBL" id="JBHTEF010000001">
    <property type="protein sequence ID" value="MFC7582108.1"/>
    <property type="molecule type" value="Genomic_DNA"/>
</dbReference>
<evidence type="ECO:0000313" key="3">
    <source>
        <dbReference type="EMBL" id="MFC7582108.1"/>
    </source>
</evidence>
<dbReference type="PANTHER" id="PTHR30023:SF0">
    <property type="entry name" value="PENICILLIN-SENSITIVE CARBOXYPEPTIDASE A"/>
    <property type="match status" value="1"/>
</dbReference>
<dbReference type="Pfam" id="PF02113">
    <property type="entry name" value="Peptidase_S13"/>
    <property type="match status" value="2"/>
</dbReference>
<dbReference type="InterPro" id="IPR000667">
    <property type="entry name" value="Peptidase_S13"/>
</dbReference>
<dbReference type="SUPFAM" id="SSF56601">
    <property type="entry name" value="beta-lactamase/transpeptidase-like"/>
    <property type="match status" value="1"/>
</dbReference>
<reference evidence="4" key="1">
    <citation type="journal article" date="2019" name="Int. J. Syst. Evol. Microbiol.">
        <title>The Global Catalogue of Microorganisms (GCM) 10K type strain sequencing project: providing services to taxonomists for standard genome sequencing and annotation.</title>
        <authorList>
            <consortium name="The Broad Institute Genomics Platform"/>
            <consortium name="The Broad Institute Genome Sequencing Center for Infectious Disease"/>
            <person name="Wu L."/>
            <person name="Ma J."/>
        </authorList>
    </citation>
    <scope>NUCLEOTIDE SEQUENCE [LARGE SCALE GENOMIC DNA]</scope>
    <source>
        <strain evidence="4">CCUG 56698</strain>
    </source>
</reference>
<sequence>MRRRGLGAIVGATAALVIVAGYAVADARDLVPGVLTASDAPEPADPPELAAQSGPVMELAQSGEGAAVAADSVTGLWSGVSSAASEGSWKAWGMVMDAATGEVLLDASSSSVHTPASTTKILTAVSALSHLDETATLATGASLEGTDLYLWGQGDLMLARGEGDPDAVDGRAGVADLAEATAAALEERGITQVTLRWNHEIFTGASHLPAWDAQDSGDFEGRVGAFAIDGGRETPGSDQGFADDPGRDVAAELAADLRGAGIEAVVTGESAVPDGAQEIARVESATIGQQVRWMLHHSDNTLADQFCRLAAAAAGAEPSYAGAASTVAQTLTSLGVDTTGLVMEDCSGLSTNDRISAKTLVGALDASMGADAPALGDLVRSLPWGGLDGTLDTRFSSGPAAANVQAKTGSLPTVSSLAGVVTTSDGRTLVFAVGNDEVPDDGAYWTRAPLDEFVQGLAGL</sequence>
<dbReference type="PRINTS" id="PR00922">
    <property type="entry name" value="DADACBPTASE3"/>
</dbReference>
<keyword evidence="2 3" id="KW-0378">Hydrolase</keyword>
<keyword evidence="4" id="KW-1185">Reference proteome</keyword>
<evidence type="ECO:0000256" key="2">
    <source>
        <dbReference type="ARBA" id="ARBA00022801"/>
    </source>
</evidence>
<keyword evidence="3" id="KW-0121">Carboxypeptidase</keyword>
<name>A0ABW2SRZ4_9ACTO</name>
<evidence type="ECO:0000313" key="4">
    <source>
        <dbReference type="Proteomes" id="UP001596527"/>
    </source>
</evidence>